<comment type="catalytic activity">
    <reaction evidence="7">
        <text>DNA(n) + a 2'-deoxyribonucleoside 5'-triphosphate = DNA(n+1) + diphosphate</text>
        <dbReference type="Rhea" id="RHEA:22508"/>
        <dbReference type="Rhea" id="RHEA-COMP:17339"/>
        <dbReference type="Rhea" id="RHEA-COMP:17340"/>
        <dbReference type="ChEBI" id="CHEBI:33019"/>
        <dbReference type="ChEBI" id="CHEBI:61560"/>
        <dbReference type="ChEBI" id="CHEBI:173112"/>
        <dbReference type="EC" id="2.7.7.7"/>
    </reaction>
</comment>
<dbReference type="EC" id="2.7.7.7" evidence="1"/>
<evidence type="ECO:0000256" key="5">
    <source>
        <dbReference type="ARBA" id="ARBA00022932"/>
    </source>
</evidence>
<comment type="caution">
    <text evidence="9">The sequence shown here is derived from an EMBL/GenBank/DDBJ whole genome shotgun (WGS) entry which is preliminary data.</text>
</comment>
<name>A0A5C8NKN6_9ACTN</name>
<evidence type="ECO:0000256" key="7">
    <source>
        <dbReference type="ARBA" id="ARBA00049244"/>
    </source>
</evidence>
<comment type="similarity">
    <text evidence="6">Belongs to the DNA polymerase HolA subunit family.</text>
</comment>
<dbReference type="OrthoDB" id="8478864at2"/>
<dbReference type="GO" id="GO:0006261">
    <property type="term" value="P:DNA-templated DNA replication"/>
    <property type="evidence" value="ECO:0007669"/>
    <property type="project" value="TreeGrafter"/>
</dbReference>
<feature type="domain" description="DNA polymerase III delta subunit-like C-terminal" evidence="8">
    <location>
        <begin position="204"/>
        <end position="318"/>
    </location>
</feature>
<dbReference type="InterPro" id="IPR027417">
    <property type="entry name" value="P-loop_NTPase"/>
</dbReference>
<evidence type="ECO:0000256" key="1">
    <source>
        <dbReference type="ARBA" id="ARBA00012417"/>
    </source>
</evidence>
<evidence type="ECO:0000313" key="9">
    <source>
        <dbReference type="EMBL" id="TXL61848.1"/>
    </source>
</evidence>
<reference evidence="9 10" key="1">
    <citation type="submission" date="2019-06" db="EMBL/GenBank/DDBJ databases">
        <title>Aeromicrobium sp. nov., isolated from a maize field.</title>
        <authorList>
            <person name="Lin S.-Y."/>
            <person name="Tsai C.-F."/>
            <person name="Young C.-C."/>
        </authorList>
    </citation>
    <scope>NUCLEOTIDE SEQUENCE [LARGE SCALE GENOMIC DNA]</scope>
    <source>
        <strain evidence="9 10">CC-CFT486</strain>
    </source>
</reference>
<dbReference type="Proteomes" id="UP000321571">
    <property type="component" value="Unassembled WGS sequence"/>
</dbReference>
<evidence type="ECO:0000256" key="3">
    <source>
        <dbReference type="ARBA" id="ARBA00022695"/>
    </source>
</evidence>
<keyword evidence="5" id="KW-0239">DNA-directed DNA polymerase</keyword>
<evidence type="ECO:0000259" key="8">
    <source>
        <dbReference type="Pfam" id="PF21694"/>
    </source>
</evidence>
<dbReference type="Gene3D" id="1.20.272.10">
    <property type="match status" value="1"/>
</dbReference>
<protein>
    <recommendedName>
        <fullName evidence="1">DNA-directed DNA polymerase</fullName>
        <ecNumber evidence="1">2.7.7.7</ecNumber>
    </recommendedName>
</protein>
<sequence length="325" mass="34122">MVPVTVFGSILLITGNAELLAERTRARAVSTITAEQPECEITTATAAGLGPGEIAGLASPSLFSAASALVLTELQDLPEAAQEELLAYAQSPSPDIAMVLVHGGAGQKGKKLLDQLRGQASVTEVKHEAPKYERDFTRWVRTELRELNTRIDEEAASLLVAAVGQDLRALAGAADQLAATVTDGAITADLVRRYFGGRADVRGFDIADATIDGRIHVALEQVRWAAAAKVESVLITGALASGLRSLARLADAPPGLSEADLARHVGAPPFKIRILRRQLQGWDTRSLASALDAVARADIDVKGGAADPAFAVERMVLQVAAARTA</sequence>
<dbReference type="PANTHER" id="PTHR34388">
    <property type="entry name" value="DNA POLYMERASE III SUBUNIT DELTA"/>
    <property type="match status" value="1"/>
</dbReference>
<dbReference type="InterPro" id="IPR048466">
    <property type="entry name" value="DNA_pol3_delta-like_C"/>
</dbReference>
<keyword evidence="3 9" id="KW-0548">Nucleotidyltransferase</keyword>
<proteinExistence type="inferred from homology"/>
<keyword evidence="10" id="KW-1185">Reference proteome</keyword>
<dbReference type="PANTHER" id="PTHR34388:SF1">
    <property type="entry name" value="DNA POLYMERASE III SUBUNIT DELTA"/>
    <property type="match status" value="1"/>
</dbReference>
<organism evidence="9 10">
    <name type="scientific">Aeromicrobium terrae</name>
    <dbReference type="NCBI Taxonomy" id="2498846"/>
    <lineage>
        <taxon>Bacteria</taxon>
        <taxon>Bacillati</taxon>
        <taxon>Actinomycetota</taxon>
        <taxon>Actinomycetes</taxon>
        <taxon>Propionibacteriales</taxon>
        <taxon>Nocardioidaceae</taxon>
        <taxon>Aeromicrobium</taxon>
    </lineage>
</organism>
<accession>A0A5C8NKN6</accession>
<evidence type="ECO:0000256" key="4">
    <source>
        <dbReference type="ARBA" id="ARBA00022705"/>
    </source>
</evidence>
<dbReference type="AlphaFoldDB" id="A0A5C8NKN6"/>
<dbReference type="SUPFAM" id="SSF48019">
    <property type="entry name" value="post-AAA+ oligomerization domain-like"/>
    <property type="match status" value="1"/>
</dbReference>
<evidence type="ECO:0000256" key="6">
    <source>
        <dbReference type="ARBA" id="ARBA00034754"/>
    </source>
</evidence>
<evidence type="ECO:0000313" key="10">
    <source>
        <dbReference type="Proteomes" id="UP000321571"/>
    </source>
</evidence>
<gene>
    <name evidence="9" type="primary">holA</name>
    <name evidence="9" type="ORF">FHP06_03740</name>
</gene>
<dbReference type="InterPro" id="IPR005790">
    <property type="entry name" value="DNA_polIII_delta"/>
</dbReference>
<keyword evidence="4" id="KW-0235">DNA replication</keyword>
<dbReference type="EMBL" id="VDUX01000002">
    <property type="protein sequence ID" value="TXL61848.1"/>
    <property type="molecule type" value="Genomic_DNA"/>
</dbReference>
<dbReference type="Gene3D" id="1.10.8.60">
    <property type="match status" value="1"/>
</dbReference>
<dbReference type="Gene3D" id="3.40.50.300">
    <property type="entry name" value="P-loop containing nucleotide triphosphate hydrolases"/>
    <property type="match status" value="1"/>
</dbReference>
<dbReference type="InterPro" id="IPR008921">
    <property type="entry name" value="DNA_pol3_clamp-load_cplx_C"/>
</dbReference>
<dbReference type="NCBIfam" id="TIGR01128">
    <property type="entry name" value="holA"/>
    <property type="match status" value="1"/>
</dbReference>
<dbReference type="GO" id="GO:0009360">
    <property type="term" value="C:DNA polymerase III complex"/>
    <property type="evidence" value="ECO:0007669"/>
    <property type="project" value="TreeGrafter"/>
</dbReference>
<keyword evidence="2 9" id="KW-0808">Transferase</keyword>
<dbReference type="SUPFAM" id="SSF52540">
    <property type="entry name" value="P-loop containing nucleoside triphosphate hydrolases"/>
    <property type="match status" value="1"/>
</dbReference>
<dbReference type="Pfam" id="PF21694">
    <property type="entry name" value="DNA_pol3_delta_C"/>
    <property type="match status" value="1"/>
</dbReference>
<dbReference type="GO" id="GO:0003887">
    <property type="term" value="F:DNA-directed DNA polymerase activity"/>
    <property type="evidence" value="ECO:0007669"/>
    <property type="project" value="UniProtKB-KW"/>
</dbReference>
<evidence type="ECO:0000256" key="2">
    <source>
        <dbReference type="ARBA" id="ARBA00022679"/>
    </source>
</evidence>
<dbReference type="GO" id="GO:0003677">
    <property type="term" value="F:DNA binding"/>
    <property type="evidence" value="ECO:0007669"/>
    <property type="project" value="InterPro"/>
</dbReference>